<dbReference type="SMART" id="SM00020">
    <property type="entry name" value="Tryp_SPc"/>
    <property type="match status" value="1"/>
</dbReference>
<dbReference type="PANTHER" id="PTHR15462:SF8">
    <property type="entry name" value="SERINE PROTEASE"/>
    <property type="match status" value="1"/>
</dbReference>
<proteinExistence type="predicted"/>
<gene>
    <name evidence="3" type="ORF">EEB11_08425</name>
</gene>
<feature type="domain" description="Peptidase S1" evidence="2">
    <location>
        <begin position="23"/>
        <end position="258"/>
    </location>
</feature>
<protein>
    <submittedName>
        <fullName evidence="3">S1 family peptidase</fullName>
    </submittedName>
</protein>
<dbReference type="InterPro" id="IPR001314">
    <property type="entry name" value="Peptidase_S1A"/>
</dbReference>
<evidence type="ECO:0000259" key="2">
    <source>
        <dbReference type="PROSITE" id="PS50240"/>
    </source>
</evidence>
<dbReference type="InterPro" id="IPR043504">
    <property type="entry name" value="Peptidase_S1_PA_chymotrypsin"/>
</dbReference>
<dbReference type="PROSITE" id="PS50240">
    <property type="entry name" value="TRYPSIN_DOM"/>
    <property type="match status" value="1"/>
</dbReference>
<dbReference type="PRINTS" id="PR00722">
    <property type="entry name" value="CHYMOTRYPSIN"/>
</dbReference>
<reference evidence="3 4" key="1">
    <citation type="submission" date="2018-11" db="EMBL/GenBank/DDBJ databases">
        <title>Tabrizicola sp. isolated from sediment of alpine lake.</title>
        <authorList>
            <person name="Liu Z."/>
        </authorList>
    </citation>
    <scope>NUCLEOTIDE SEQUENCE [LARGE SCALE GENOMIC DNA]</scope>
    <source>
        <strain evidence="3 4">DRYC-M-16</strain>
    </source>
</reference>
<dbReference type="RefSeq" id="WP_135430222.1">
    <property type="nucleotide sequence ID" value="NZ_RPEM01000005.1"/>
</dbReference>
<dbReference type="Pfam" id="PF13365">
    <property type="entry name" value="Trypsin_2"/>
    <property type="match status" value="1"/>
</dbReference>
<dbReference type="PROSITE" id="PS00134">
    <property type="entry name" value="TRYPSIN_HIS"/>
    <property type="match status" value="1"/>
</dbReference>
<dbReference type="InterPro" id="IPR050966">
    <property type="entry name" value="Glutamyl_endopeptidase"/>
</dbReference>
<comment type="caution">
    <text evidence="3">The sequence shown here is derived from an EMBL/GenBank/DDBJ whole genome shotgun (WGS) entry which is preliminary data.</text>
</comment>
<dbReference type="EMBL" id="RPEM01000005">
    <property type="protein sequence ID" value="TGD43436.1"/>
    <property type="molecule type" value="Genomic_DNA"/>
</dbReference>
<evidence type="ECO:0000256" key="1">
    <source>
        <dbReference type="ARBA" id="ARBA00022729"/>
    </source>
</evidence>
<sequence length="283" mass="29886">MRFGQAIGTLFLVLALWGTGAALAQGNGLRSLQTGDDSRGWEAVGRLDLGDRGFCTGALIAEDLVLTAAHCLFDKETGISIDASTIQFLAGWRNGRAAAYRGVRRALAHPEYVYGGGDNMQRVPFDVALLQLDQPIRLPSIRPYSTDARPATGDEVGVVSYAQDRAEAPSLQQVCHVLGRQSMLRAGVVLKPIGDGLDTLVLSCDVDFGSSGAPVFSLRDGTLRIVSVISAKAEVDGRKVSLGTPLADHIAFLQSKLAEGGSRLRPANVRVLSGGSGGKFVQP</sequence>
<dbReference type="PANTHER" id="PTHR15462">
    <property type="entry name" value="SERINE PROTEASE"/>
    <property type="match status" value="1"/>
</dbReference>
<dbReference type="Gene3D" id="2.40.10.10">
    <property type="entry name" value="Trypsin-like serine proteases"/>
    <property type="match status" value="2"/>
</dbReference>
<dbReference type="Proteomes" id="UP000297741">
    <property type="component" value="Unassembled WGS sequence"/>
</dbReference>
<organism evidence="3 4">
    <name type="scientific">Pseudotabrizicola sediminis</name>
    <dbReference type="NCBI Taxonomy" id="2486418"/>
    <lineage>
        <taxon>Bacteria</taxon>
        <taxon>Pseudomonadati</taxon>
        <taxon>Pseudomonadota</taxon>
        <taxon>Alphaproteobacteria</taxon>
        <taxon>Rhodobacterales</taxon>
        <taxon>Paracoccaceae</taxon>
        <taxon>Pseudotabrizicola</taxon>
    </lineage>
</organism>
<dbReference type="InterPro" id="IPR001254">
    <property type="entry name" value="Trypsin_dom"/>
</dbReference>
<accession>A0ABY2KLP7</accession>
<evidence type="ECO:0000313" key="4">
    <source>
        <dbReference type="Proteomes" id="UP000297741"/>
    </source>
</evidence>
<keyword evidence="4" id="KW-1185">Reference proteome</keyword>
<dbReference type="InterPro" id="IPR009003">
    <property type="entry name" value="Peptidase_S1_PA"/>
</dbReference>
<dbReference type="InterPro" id="IPR018114">
    <property type="entry name" value="TRYPSIN_HIS"/>
</dbReference>
<keyword evidence="1" id="KW-0732">Signal</keyword>
<dbReference type="SUPFAM" id="SSF50494">
    <property type="entry name" value="Trypsin-like serine proteases"/>
    <property type="match status" value="1"/>
</dbReference>
<evidence type="ECO:0000313" key="3">
    <source>
        <dbReference type="EMBL" id="TGD43436.1"/>
    </source>
</evidence>
<name>A0ABY2KLP7_9RHOB</name>